<dbReference type="PROSITE" id="PS50217">
    <property type="entry name" value="BZIP"/>
    <property type="match status" value="1"/>
</dbReference>
<dbReference type="EMBL" id="AMBO01000372">
    <property type="protein sequence ID" value="EKC99375.1"/>
    <property type="molecule type" value="Genomic_DNA"/>
</dbReference>
<dbReference type="GO" id="GO:0006357">
    <property type="term" value="P:regulation of transcription by RNA polymerase II"/>
    <property type="evidence" value="ECO:0007669"/>
    <property type="project" value="TreeGrafter"/>
</dbReference>
<dbReference type="InterPro" id="IPR046347">
    <property type="entry name" value="bZIP_sf"/>
</dbReference>
<dbReference type="GO" id="GO:0008270">
    <property type="term" value="F:zinc ion binding"/>
    <property type="evidence" value="ECO:0007669"/>
    <property type="project" value="UniProtKB-KW"/>
</dbReference>
<feature type="compositionally biased region" description="Basic and acidic residues" evidence="3">
    <location>
        <begin position="63"/>
        <end position="79"/>
    </location>
</feature>
<evidence type="ECO:0000313" key="6">
    <source>
        <dbReference type="EMBL" id="EKC99375.1"/>
    </source>
</evidence>
<evidence type="ECO:0000256" key="2">
    <source>
        <dbReference type="SAM" id="Coils"/>
    </source>
</evidence>
<dbReference type="OrthoDB" id="515401at2759"/>
<feature type="compositionally biased region" description="Low complexity" evidence="3">
    <location>
        <begin position="24"/>
        <end position="43"/>
    </location>
</feature>
<gene>
    <name evidence="6" type="ORF">A1Q2_06312</name>
</gene>
<dbReference type="STRING" id="1220162.K1VEU8"/>
<feature type="coiled-coil region" evidence="2">
    <location>
        <begin position="85"/>
        <end position="112"/>
    </location>
</feature>
<dbReference type="CDD" id="cd14691">
    <property type="entry name" value="bZIP_XBP1"/>
    <property type="match status" value="1"/>
</dbReference>
<dbReference type="GO" id="GO:0000183">
    <property type="term" value="P:rDNA heterochromatin formation"/>
    <property type="evidence" value="ECO:0007669"/>
    <property type="project" value="TreeGrafter"/>
</dbReference>
<protein>
    <recommendedName>
        <fullName evidence="8">GATA-type domain-containing protein</fullName>
    </recommendedName>
</protein>
<feature type="compositionally biased region" description="Low complexity" evidence="3">
    <location>
        <begin position="462"/>
        <end position="474"/>
    </location>
</feature>
<dbReference type="GO" id="GO:0030466">
    <property type="term" value="P:silent mating-type cassette heterochromatin formation"/>
    <property type="evidence" value="ECO:0007669"/>
    <property type="project" value="TreeGrafter"/>
</dbReference>
<evidence type="ECO:0000256" key="3">
    <source>
        <dbReference type="SAM" id="MobiDB-lite"/>
    </source>
</evidence>
<reference evidence="6 7" key="1">
    <citation type="journal article" date="2012" name="Eukaryot. Cell">
        <title>Genome sequence of the Trichosporon asahii environmental strain CBS 8904.</title>
        <authorList>
            <person name="Yang R.Y."/>
            <person name="Li H.T."/>
            <person name="Zhu H."/>
            <person name="Zhou G.P."/>
            <person name="Wang M."/>
            <person name="Wang L."/>
        </authorList>
    </citation>
    <scope>NUCLEOTIDE SEQUENCE [LARGE SCALE GENOMIC DNA]</scope>
    <source>
        <strain evidence="6 7">CBS 8904</strain>
    </source>
</reference>
<comment type="caution">
    <text evidence="6">The sequence shown here is derived from an EMBL/GenBank/DDBJ whole genome shotgun (WGS) entry which is preliminary data.</text>
</comment>
<feature type="region of interest" description="Disordered" evidence="3">
    <location>
        <begin position="447"/>
        <end position="497"/>
    </location>
</feature>
<feature type="domain" description="GATA-type" evidence="4">
    <location>
        <begin position="573"/>
        <end position="631"/>
    </location>
</feature>
<keyword evidence="7" id="KW-1185">Reference proteome</keyword>
<feature type="region of interest" description="Disordered" evidence="3">
    <location>
        <begin position="207"/>
        <end position="239"/>
    </location>
</feature>
<dbReference type="Gene3D" id="3.30.50.10">
    <property type="entry name" value="Erythroid Transcription Factor GATA-1, subunit A"/>
    <property type="match status" value="1"/>
</dbReference>
<evidence type="ECO:0000259" key="5">
    <source>
        <dbReference type="PROSITE" id="PS50217"/>
    </source>
</evidence>
<feature type="compositionally biased region" description="Polar residues" evidence="3">
    <location>
        <begin position="212"/>
        <end position="222"/>
    </location>
</feature>
<evidence type="ECO:0000313" key="7">
    <source>
        <dbReference type="Proteomes" id="UP000006757"/>
    </source>
</evidence>
<keyword evidence="2" id="KW-0175">Coiled coil</keyword>
<dbReference type="PROSITE" id="PS50114">
    <property type="entry name" value="GATA_ZN_FINGER_2"/>
    <property type="match status" value="1"/>
</dbReference>
<dbReference type="eggNOG" id="ENOG502SC76">
    <property type="taxonomic scope" value="Eukaryota"/>
</dbReference>
<dbReference type="InterPro" id="IPR004827">
    <property type="entry name" value="bZIP"/>
</dbReference>
<dbReference type="InterPro" id="IPR000679">
    <property type="entry name" value="Znf_GATA"/>
</dbReference>
<dbReference type="SUPFAM" id="SSF57716">
    <property type="entry name" value="Glucocorticoid receptor-like (DNA-binding domain)"/>
    <property type="match status" value="1"/>
</dbReference>
<evidence type="ECO:0000256" key="1">
    <source>
        <dbReference type="PROSITE-ProRule" id="PRU00094"/>
    </source>
</evidence>
<organism evidence="6 7">
    <name type="scientific">Trichosporon asahii var. asahii (strain CBS 8904)</name>
    <name type="common">Yeast</name>
    <dbReference type="NCBI Taxonomy" id="1220162"/>
    <lineage>
        <taxon>Eukaryota</taxon>
        <taxon>Fungi</taxon>
        <taxon>Dikarya</taxon>
        <taxon>Basidiomycota</taxon>
        <taxon>Agaricomycotina</taxon>
        <taxon>Tremellomycetes</taxon>
        <taxon>Trichosporonales</taxon>
        <taxon>Trichosporonaceae</taxon>
        <taxon>Trichosporon</taxon>
    </lineage>
</organism>
<dbReference type="InParanoid" id="K1VEU8"/>
<dbReference type="PANTHER" id="PTHR39147:SF1">
    <property type="entry name" value="PROTEIN SPT21"/>
    <property type="match status" value="1"/>
</dbReference>
<feature type="domain" description="BZIP" evidence="5">
    <location>
        <begin position="60"/>
        <end position="110"/>
    </location>
</feature>
<proteinExistence type="predicted"/>
<dbReference type="GO" id="GO:0043565">
    <property type="term" value="F:sequence-specific DNA binding"/>
    <property type="evidence" value="ECO:0007669"/>
    <property type="project" value="InterPro"/>
</dbReference>
<dbReference type="SMART" id="SM00401">
    <property type="entry name" value="ZnF_GATA"/>
    <property type="match status" value="1"/>
</dbReference>
<dbReference type="PROSITE" id="PS00036">
    <property type="entry name" value="BZIP_BASIC"/>
    <property type="match status" value="1"/>
</dbReference>
<evidence type="ECO:0008006" key="8">
    <source>
        <dbReference type="Google" id="ProtNLM"/>
    </source>
</evidence>
<dbReference type="Pfam" id="PF07716">
    <property type="entry name" value="bZIP_2"/>
    <property type="match status" value="1"/>
</dbReference>
<dbReference type="SUPFAM" id="SSF57959">
    <property type="entry name" value="Leucine zipper domain"/>
    <property type="match status" value="1"/>
</dbReference>
<feature type="coiled-coil region" evidence="2">
    <location>
        <begin position="265"/>
        <end position="374"/>
    </location>
</feature>
<feature type="region of interest" description="Disordered" evidence="3">
    <location>
        <begin position="24"/>
        <end position="79"/>
    </location>
</feature>
<keyword evidence="1" id="KW-0862">Zinc</keyword>
<dbReference type="PANTHER" id="PTHR39147">
    <property type="entry name" value="PROTEIN SPT21"/>
    <property type="match status" value="1"/>
</dbReference>
<name>K1VEU8_TRIAC</name>
<keyword evidence="1" id="KW-0863">Zinc-finger</keyword>
<evidence type="ECO:0000259" key="4">
    <source>
        <dbReference type="PROSITE" id="PS50114"/>
    </source>
</evidence>
<dbReference type="InterPro" id="IPR013088">
    <property type="entry name" value="Znf_NHR/GATA"/>
</dbReference>
<feature type="region of interest" description="Disordered" evidence="3">
    <location>
        <begin position="400"/>
        <end position="430"/>
    </location>
</feature>
<dbReference type="OMA" id="ETTVWRK"/>
<sequence length="719" mass="76873">MDPSLDATLSDVLANSVLENQATEQQQVQVVPEAAEQPVQAAPTPAPRGKRKSAAASAGSSADARRREANRLAAERSRNRQHEKIIALEMAVQALGDENLKLKEEIERLEGREEGGADHNLPTGDQTATTVADVEAATAAAINAADTHNQQGNLLAALLSSSGSNIDELTATLDPESEQNWMRGVESLFKDEVDVSGRLGELAAVAAGQEGDGNNDQTSQGHTPAGDALSEGSRSRGGSVYGPTLPALATSSASAVAVAINAEMEKLLRDDIAKTKAAIARVERELTRARGQPVYEEGANDESIPLSATIPKELLEADNAALLNRSEEIKTEMANAESEAVVLREVIARMRNAHDEDEQKVEGLVSELRGLEMNGDERERDQIAGLLRGLRAHVTTRMNAPGGDFHAGPLMTPFASPATARRKRGRPPKQAALPAKYVYSLMYSSPLQSPGGSTDGSGDGSGTSSVRAGRSFSRGRSRLANEIRIDEAGPSSAVDNTQATAHDDYLLSHLTQAADGGRDTQLPLDSSSFAAFLPPSPHDASVTPTQPATMEHALSAQPEEVPQESSILSRLRRGPPGSCEVCGRTHTSVWRKLTFHGEDLKVCNACGLYHAKFGILRPHELWGDGKSVKKRKAASRASVGYDNGKRKRKNGMGALMDEAQQQQQIEHIEQQHDIEHQIAQHQHTPDMDMGVEQEGQHEHPSLGEVGRAVENMFAAAGQV</sequence>
<dbReference type="Proteomes" id="UP000006757">
    <property type="component" value="Unassembled WGS sequence"/>
</dbReference>
<dbReference type="GO" id="GO:0003700">
    <property type="term" value="F:DNA-binding transcription factor activity"/>
    <property type="evidence" value="ECO:0007669"/>
    <property type="project" value="InterPro"/>
</dbReference>
<dbReference type="Gene3D" id="1.20.5.170">
    <property type="match status" value="1"/>
</dbReference>
<dbReference type="InterPro" id="IPR042403">
    <property type="entry name" value="Spt21/Ams2"/>
</dbReference>
<keyword evidence="1" id="KW-0479">Metal-binding</keyword>
<dbReference type="HOGENOM" id="CLU_360932_0_0_1"/>
<dbReference type="AlphaFoldDB" id="K1VEU8"/>
<accession>K1VEU8</accession>
<dbReference type="CDD" id="cd00202">
    <property type="entry name" value="ZnF_GATA"/>
    <property type="match status" value="1"/>
</dbReference>